<dbReference type="STRING" id="86416.Clopa_2203"/>
<dbReference type="HOGENOM" id="CLU_050521_1_0_9"/>
<keyword evidence="3" id="KW-1185">Reference proteome</keyword>
<evidence type="ECO:0000313" key="2">
    <source>
        <dbReference type="EMBL" id="AGK97080.1"/>
    </source>
</evidence>
<gene>
    <name evidence="2" type="ORF">Clopa_2203</name>
</gene>
<dbReference type="KEGG" id="cpas:Clopa_2203"/>
<reference evidence="2 3" key="1">
    <citation type="submission" date="2012-01" db="EMBL/GenBank/DDBJ databases">
        <title>Complete sequence of chromosome of Clostridium pasteurianum BC1.</title>
        <authorList>
            <consortium name="US DOE Joint Genome Institute"/>
            <person name="Lucas S."/>
            <person name="Han J."/>
            <person name="Lapidus A."/>
            <person name="Cheng J.-F."/>
            <person name="Goodwin L."/>
            <person name="Pitluck S."/>
            <person name="Peters L."/>
            <person name="Mikhailova N."/>
            <person name="Teshima H."/>
            <person name="Detter J.C."/>
            <person name="Han C."/>
            <person name="Tapia R."/>
            <person name="Land M."/>
            <person name="Hauser L."/>
            <person name="Kyrpides N."/>
            <person name="Ivanova N."/>
            <person name="Pagani I."/>
            <person name="Dunn J."/>
            <person name="Taghavi S."/>
            <person name="Francis A."/>
            <person name="van der Lelie D."/>
            <person name="Woyke T."/>
        </authorList>
    </citation>
    <scope>NUCLEOTIDE SEQUENCE [LARGE SCALE GENOMIC DNA]</scope>
    <source>
        <strain evidence="2 3">BC1</strain>
    </source>
</reference>
<protein>
    <submittedName>
        <fullName evidence="2">Sporulation protein YqfD</fullName>
    </submittedName>
</protein>
<dbReference type="Pfam" id="PF06898">
    <property type="entry name" value="YqfD"/>
    <property type="match status" value="1"/>
</dbReference>
<evidence type="ECO:0000313" key="3">
    <source>
        <dbReference type="Proteomes" id="UP000013523"/>
    </source>
</evidence>
<dbReference type="Proteomes" id="UP000013523">
    <property type="component" value="Chromosome"/>
</dbReference>
<dbReference type="EMBL" id="CP003261">
    <property type="protein sequence ID" value="AGK97080.1"/>
    <property type="molecule type" value="Genomic_DNA"/>
</dbReference>
<dbReference type="RefSeq" id="WP_015615386.1">
    <property type="nucleotide sequence ID" value="NC_021182.1"/>
</dbReference>
<organism evidence="2 3">
    <name type="scientific">Clostridium pasteurianum BC1</name>
    <dbReference type="NCBI Taxonomy" id="86416"/>
    <lineage>
        <taxon>Bacteria</taxon>
        <taxon>Bacillati</taxon>
        <taxon>Bacillota</taxon>
        <taxon>Clostridia</taxon>
        <taxon>Eubacteriales</taxon>
        <taxon>Clostridiaceae</taxon>
        <taxon>Clostridium</taxon>
    </lineage>
</organism>
<feature type="transmembrane region" description="Helical" evidence="1">
    <location>
        <begin position="91"/>
        <end position="112"/>
    </location>
</feature>
<dbReference type="PATRIC" id="fig|86416.3.peg.2179"/>
<keyword evidence="1" id="KW-1133">Transmembrane helix</keyword>
<dbReference type="PIRSF" id="PIRSF029895">
    <property type="entry name" value="SpoIV"/>
    <property type="match status" value="1"/>
</dbReference>
<dbReference type="NCBIfam" id="TIGR02876">
    <property type="entry name" value="spore_yqfD"/>
    <property type="match status" value="1"/>
</dbReference>
<proteinExistence type="predicted"/>
<evidence type="ECO:0000256" key="1">
    <source>
        <dbReference type="SAM" id="Phobius"/>
    </source>
</evidence>
<dbReference type="eggNOG" id="COG0561">
    <property type="taxonomic scope" value="Bacteria"/>
</dbReference>
<keyword evidence="1" id="KW-0812">Transmembrane</keyword>
<dbReference type="OrthoDB" id="1640349at2"/>
<name>R4KBT4_CLOPA</name>
<sequence length="380" mass="43533">MGNKFNFKEYKNGTITVQLQSKEIERIINVMWSHGIVIKNIKRNSINVITFDTSFNNYYKVKELATRTKSKIKIINRRGMIFLKMKLKNRIAMVLGIFIFIGIISYLSNYIWGIDITTEKNIAPYEIRDELKNIGIAPGINKKNINVYDIEEKLKTNNENIMWVRVRIQGSKLKVTATERQSPPEVINDDSPCNLVAKKDGQIVRIYTKAGTAVVKQGDIVRKGQLIVKGEQGNEGSTYQVHASGSVIAKIYYEETREVPLSRTEKNRTGNKIVNYYISIFGKKFYLKNSLNKFAKYDKIEENDNFIKKEIYCEVKEKNIKTDPKVAVNQTADAIYQNLVINFNKSVNIIDKVVESSVQGNMCKVRVLVTTEEDIAETAK</sequence>
<keyword evidence="1" id="KW-0472">Membrane</keyword>
<dbReference type="AlphaFoldDB" id="R4KBT4"/>
<dbReference type="InterPro" id="IPR010690">
    <property type="entry name" value="YqfD"/>
</dbReference>
<accession>R4KBT4</accession>